<dbReference type="Proteomes" id="UP000050863">
    <property type="component" value="Unassembled WGS sequence"/>
</dbReference>
<dbReference type="PANTHER" id="PTHR30046">
    <property type="entry name" value="FLAGELLAR M-RING PROTEIN"/>
    <property type="match status" value="1"/>
</dbReference>
<dbReference type="PRINTS" id="PR01338">
    <property type="entry name" value="TYPE3OMKPROT"/>
</dbReference>
<dbReference type="InterPro" id="IPR006182">
    <property type="entry name" value="FliF_N_dom"/>
</dbReference>
<keyword evidence="8" id="KW-0812">Transmembrane</keyword>
<keyword evidence="11" id="KW-1185">Reference proteome</keyword>
<dbReference type="Gene3D" id="3.30.300.30">
    <property type="match status" value="1"/>
</dbReference>
<evidence type="ECO:0000313" key="10">
    <source>
        <dbReference type="EMBL" id="KRQ97095.1"/>
    </source>
</evidence>
<dbReference type="RefSeq" id="WP_057839486.1">
    <property type="nucleotide sequence ID" value="NZ_LLXZ01000193.1"/>
</dbReference>
<gene>
    <name evidence="10" type="ORF">CQ12_39365</name>
</gene>
<organism evidence="10 11">
    <name type="scientific">Bradyrhizobium jicamae</name>
    <dbReference type="NCBI Taxonomy" id="280332"/>
    <lineage>
        <taxon>Bacteria</taxon>
        <taxon>Pseudomonadati</taxon>
        <taxon>Pseudomonadota</taxon>
        <taxon>Alphaproteobacteria</taxon>
        <taxon>Hyphomicrobiales</taxon>
        <taxon>Nitrobacteraceae</taxon>
        <taxon>Bradyrhizobium</taxon>
    </lineage>
</organism>
<evidence type="ECO:0000256" key="3">
    <source>
        <dbReference type="ARBA" id="ARBA00022729"/>
    </source>
</evidence>
<comment type="similarity">
    <text evidence="2 8">Belongs to the YscJ lipoprotein family.</text>
</comment>
<comment type="caution">
    <text evidence="10">The sequence shown here is derived from an EMBL/GenBank/DDBJ whole genome shotgun (WGS) entry which is preliminary data.</text>
</comment>
<proteinExistence type="inferred from homology"/>
<evidence type="ECO:0000256" key="5">
    <source>
        <dbReference type="ARBA" id="ARBA00023139"/>
    </source>
</evidence>
<name>A0A0R3KN65_9BRAD</name>
<dbReference type="STRING" id="280332.CQ12_39365"/>
<dbReference type="NCBIfam" id="TIGR02544">
    <property type="entry name" value="III_secr_YscJ"/>
    <property type="match status" value="1"/>
</dbReference>
<dbReference type="AlphaFoldDB" id="A0A0R3KN65"/>
<evidence type="ECO:0000256" key="1">
    <source>
        <dbReference type="ARBA" id="ARBA00004459"/>
    </source>
</evidence>
<protein>
    <recommendedName>
        <fullName evidence="8">Lipoprotein</fullName>
    </recommendedName>
</protein>
<feature type="transmembrane region" description="Helical" evidence="8">
    <location>
        <begin position="232"/>
        <end position="256"/>
    </location>
</feature>
<dbReference type="OrthoDB" id="9807026at2"/>
<feature type="domain" description="Flagellar M-ring N-terminal" evidence="9">
    <location>
        <begin position="39"/>
        <end position="202"/>
    </location>
</feature>
<evidence type="ECO:0000259" key="9">
    <source>
        <dbReference type="Pfam" id="PF01514"/>
    </source>
</evidence>
<evidence type="ECO:0000256" key="4">
    <source>
        <dbReference type="ARBA" id="ARBA00023136"/>
    </source>
</evidence>
<evidence type="ECO:0000256" key="8">
    <source>
        <dbReference type="RuleBase" id="RU364102"/>
    </source>
</evidence>
<dbReference type="GO" id="GO:0009306">
    <property type="term" value="P:protein secretion"/>
    <property type="evidence" value="ECO:0007669"/>
    <property type="project" value="InterPro"/>
</dbReference>
<evidence type="ECO:0000313" key="11">
    <source>
        <dbReference type="Proteomes" id="UP000050863"/>
    </source>
</evidence>
<dbReference type="PANTHER" id="PTHR30046:SF2">
    <property type="entry name" value="YOP PROTEINS TRANSLOCATION LIPOPROTEIN J"/>
    <property type="match status" value="1"/>
</dbReference>
<sequence>MTGVMQSGVSGGRQSWRRHGICVALPLLLLLPLIGCKADLYTKIQEREANEMLALLLGKGVDAVRVVAKDGTSTIQVEERQLAYSIDLLNVEGLPRQSFKNLGEVFKGSGLVASPIEERARYVYALSEELSRTIRDIDGVLSARVHVVLPKNDLLRQDATPSSASIFIRHASNAELSALLPQIKMLVANSIEGLSYDKVAVVFVPVERAPLAQPAAQPASSAQPTKSTSTPLLAFGVGGAGAAFGIVSYVLLGALIRQFGQSSRKLTTFARRSKVPAVQAAGKKIISDAT</sequence>
<keyword evidence="7 8" id="KW-0449">Lipoprotein</keyword>
<evidence type="ECO:0000256" key="7">
    <source>
        <dbReference type="ARBA" id="ARBA00023288"/>
    </source>
</evidence>
<dbReference type="InterPro" id="IPR003282">
    <property type="entry name" value="T3SS_SctJ"/>
</dbReference>
<evidence type="ECO:0000256" key="6">
    <source>
        <dbReference type="ARBA" id="ARBA00023237"/>
    </source>
</evidence>
<dbReference type="Pfam" id="PF01514">
    <property type="entry name" value="YscJ_FliF"/>
    <property type="match status" value="1"/>
</dbReference>
<dbReference type="InterPro" id="IPR045851">
    <property type="entry name" value="AMP-bd_C_sf"/>
</dbReference>
<dbReference type="GO" id="GO:0009279">
    <property type="term" value="C:cell outer membrane"/>
    <property type="evidence" value="ECO:0007669"/>
    <property type="project" value="UniProtKB-SubCell"/>
</dbReference>
<keyword evidence="8" id="KW-1133">Transmembrane helix</keyword>
<evidence type="ECO:0000256" key="2">
    <source>
        <dbReference type="ARBA" id="ARBA00009509"/>
    </source>
</evidence>
<dbReference type="InterPro" id="IPR043427">
    <property type="entry name" value="YscJ/FliF"/>
</dbReference>
<accession>A0A0R3KN65</accession>
<keyword evidence="6 8" id="KW-0998">Cell outer membrane</keyword>
<comment type="subcellular location">
    <subcellularLocation>
        <location evidence="1">Cell outer membrane</location>
        <topology evidence="1">Lipid-anchor</topology>
    </subcellularLocation>
</comment>
<keyword evidence="4 8" id="KW-0472">Membrane</keyword>
<dbReference type="EMBL" id="LLXZ01000193">
    <property type="protein sequence ID" value="KRQ97095.1"/>
    <property type="molecule type" value="Genomic_DNA"/>
</dbReference>
<reference evidence="10 11" key="1">
    <citation type="submission" date="2014-03" db="EMBL/GenBank/DDBJ databases">
        <title>Bradyrhizobium valentinum sp. nov., isolated from effective nodules of Lupinus mariae-josephae, a lupine endemic of basic-lime soils in Eastern Spain.</title>
        <authorList>
            <person name="Duran D."/>
            <person name="Rey L."/>
            <person name="Navarro A."/>
            <person name="Busquets A."/>
            <person name="Imperial J."/>
            <person name="Ruiz-Argueso T."/>
        </authorList>
    </citation>
    <scope>NUCLEOTIDE SEQUENCE [LARGE SCALE GENOMIC DNA]</scope>
    <source>
        <strain evidence="10 11">PAC68</strain>
    </source>
</reference>
<keyword evidence="5 8" id="KW-0564">Palmitate</keyword>
<dbReference type="Gene3D" id="3.30.70.1530">
    <property type="entry name" value="Hypothetical protein rpa1041"/>
    <property type="match status" value="1"/>
</dbReference>
<keyword evidence="3 8" id="KW-0732">Signal</keyword>